<accession>A0A8F5JAB3</accession>
<keyword evidence="4 7" id="KW-0548">Nucleotidyltransferase</keyword>
<keyword evidence="7" id="KW-0460">Magnesium</keyword>
<dbReference type="Pfam" id="PF04997">
    <property type="entry name" value="RNA_pol_Rpb1_1"/>
    <property type="match status" value="1"/>
</dbReference>
<dbReference type="GO" id="GO:0008270">
    <property type="term" value="F:zinc ion binding"/>
    <property type="evidence" value="ECO:0007669"/>
    <property type="project" value="UniProtKB-UniRule"/>
</dbReference>
<feature type="binding site" evidence="7">
    <location>
        <position position="85"/>
    </location>
    <ligand>
        <name>Zn(2+)</name>
        <dbReference type="ChEBI" id="CHEBI:29105"/>
    </ligand>
</feature>
<dbReference type="GO" id="GO:0003899">
    <property type="term" value="F:DNA-directed RNA polymerase activity"/>
    <property type="evidence" value="ECO:0007669"/>
    <property type="project" value="UniProtKB-UniRule"/>
</dbReference>
<evidence type="ECO:0000256" key="2">
    <source>
        <dbReference type="ARBA" id="ARBA00022478"/>
    </source>
</evidence>
<organism evidence="10">
    <name type="scientific">Chaetoceros curvisetus</name>
    <dbReference type="NCBI Taxonomy" id="230516"/>
    <lineage>
        <taxon>Eukaryota</taxon>
        <taxon>Sar</taxon>
        <taxon>Stramenopiles</taxon>
        <taxon>Ochrophyta</taxon>
        <taxon>Bacillariophyta</taxon>
        <taxon>Coscinodiscophyceae</taxon>
        <taxon>Chaetocerotophycidae</taxon>
        <taxon>Chaetocerotales</taxon>
        <taxon>Chaetocerotaceae</taxon>
        <taxon>Chaetoceros</taxon>
    </lineage>
</organism>
<feature type="binding site" evidence="7">
    <location>
        <position position="70"/>
    </location>
    <ligand>
        <name>Zn(2+)</name>
        <dbReference type="ChEBI" id="CHEBI:29105"/>
    </ligand>
</feature>
<comment type="cofactor">
    <cofactor evidence="7">
        <name>Zn(2+)</name>
        <dbReference type="ChEBI" id="CHEBI:29105"/>
    </cofactor>
    <text evidence="7">Binds 1 Zn(2+) ion per subunit.</text>
</comment>
<evidence type="ECO:0000256" key="7">
    <source>
        <dbReference type="HAMAP-Rule" id="MF_01323"/>
    </source>
</evidence>
<dbReference type="EC" id="2.7.7.6" evidence="7"/>
<feature type="binding site" evidence="7">
    <location>
        <position position="88"/>
    </location>
    <ligand>
        <name>Zn(2+)</name>
        <dbReference type="ChEBI" id="CHEBI:29105"/>
    </ligand>
</feature>
<comment type="subcellular location">
    <subcellularLocation>
        <location evidence="7">Plastid</location>
        <location evidence="7">Chloroplast</location>
    </subcellularLocation>
</comment>
<evidence type="ECO:0000256" key="3">
    <source>
        <dbReference type="ARBA" id="ARBA00022679"/>
    </source>
</evidence>
<keyword evidence="7" id="KW-0862">Zinc</keyword>
<evidence type="ECO:0000259" key="9">
    <source>
        <dbReference type="SMART" id="SM00663"/>
    </source>
</evidence>
<feature type="binding site" evidence="7">
    <location>
        <position position="72"/>
    </location>
    <ligand>
        <name>Zn(2+)</name>
        <dbReference type="ChEBI" id="CHEBI:29105"/>
    </ligand>
</feature>
<dbReference type="Gene3D" id="4.10.860.120">
    <property type="entry name" value="RNA polymerase II, clamp domain"/>
    <property type="match status" value="1"/>
</dbReference>
<dbReference type="GO" id="GO:0000287">
    <property type="term" value="F:magnesium ion binding"/>
    <property type="evidence" value="ECO:0007669"/>
    <property type="project" value="UniProtKB-UniRule"/>
</dbReference>
<dbReference type="InterPro" id="IPR006592">
    <property type="entry name" value="RNA_pol_N"/>
</dbReference>
<evidence type="ECO:0000256" key="8">
    <source>
        <dbReference type="RuleBase" id="RU004279"/>
    </source>
</evidence>
<dbReference type="GO" id="GO:0003677">
    <property type="term" value="F:DNA binding"/>
    <property type="evidence" value="ECO:0007669"/>
    <property type="project" value="UniProtKB-UniRule"/>
</dbReference>
<dbReference type="PANTHER" id="PTHR19376:SF54">
    <property type="entry name" value="DNA-DIRECTED RNA POLYMERASE SUBUNIT BETA"/>
    <property type="match status" value="1"/>
</dbReference>
<name>A0A8F5JAB3_9STRA</name>
<keyword evidence="2 7" id="KW-0240">DNA-directed RNA polymerase</keyword>
<reference evidence="10" key="1">
    <citation type="submission" date="2021-03" db="EMBL/GenBank/DDBJ databases">
        <authorList>
            <person name="Xu Q."/>
            <person name="Chen N."/>
        </authorList>
    </citation>
    <scope>NUCLEOTIDE SEQUENCE</scope>
</reference>
<dbReference type="EMBL" id="MW845780">
    <property type="protein sequence ID" value="QXM18042.1"/>
    <property type="molecule type" value="Genomic_DNA"/>
</dbReference>
<dbReference type="AlphaFoldDB" id="A0A8F5JAB3"/>
<feature type="domain" description="RNA polymerase N-terminal" evidence="9">
    <location>
        <begin position="419"/>
        <end position="698"/>
    </location>
</feature>
<comment type="function">
    <text evidence="1 7 8">DNA-dependent RNA polymerase catalyzes the transcription of DNA into RNA using the four ribonucleoside triphosphates as substrates.</text>
</comment>
<dbReference type="InterPro" id="IPR000722">
    <property type="entry name" value="RNA_pol_asu"/>
</dbReference>
<dbReference type="SUPFAM" id="SSF64484">
    <property type="entry name" value="beta and beta-prime subunits of DNA dependent RNA-polymerase"/>
    <property type="match status" value="1"/>
</dbReference>
<gene>
    <name evidence="7 10" type="primary">rpoC1</name>
</gene>
<evidence type="ECO:0000256" key="6">
    <source>
        <dbReference type="ARBA" id="ARBA00048552"/>
    </source>
</evidence>
<evidence type="ECO:0000256" key="4">
    <source>
        <dbReference type="ARBA" id="ARBA00022695"/>
    </source>
</evidence>
<feature type="binding site" evidence="7">
    <location>
        <position position="646"/>
    </location>
    <ligand>
        <name>Mg(2+)</name>
        <dbReference type="ChEBI" id="CHEBI:18420"/>
    </ligand>
</feature>
<dbReference type="InterPro" id="IPR007066">
    <property type="entry name" value="RNA_pol_Rpb1_3"/>
</dbReference>
<dbReference type="GO" id="GO:0006351">
    <property type="term" value="P:DNA-templated transcription"/>
    <property type="evidence" value="ECO:0007669"/>
    <property type="project" value="UniProtKB-UniRule"/>
</dbReference>
<feature type="binding site" evidence="7">
    <location>
        <position position="644"/>
    </location>
    <ligand>
        <name>Mg(2+)</name>
        <dbReference type="ChEBI" id="CHEBI:18420"/>
    </ligand>
</feature>
<comment type="similarity">
    <text evidence="7">Belongs to the RNA polymerase beta' chain family. RpoC1 subfamily.</text>
</comment>
<dbReference type="PANTHER" id="PTHR19376">
    <property type="entry name" value="DNA-DIRECTED RNA POLYMERASE"/>
    <property type="match status" value="1"/>
</dbReference>
<dbReference type="HAMAP" id="MF_01323">
    <property type="entry name" value="RNApol_bact_RpoC1"/>
    <property type="match status" value="1"/>
</dbReference>
<dbReference type="Pfam" id="PF04983">
    <property type="entry name" value="RNA_pol_Rpb1_3"/>
    <property type="match status" value="1"/>
</dbReference>
<comment type="catalytic activity">
    <reaction evidence="6 7 8">
        <text>RNA(n) + a ribonucleoside 5'-triphosphate = RNA(n+1) + diphosphate</text>
        <dbReference type="Rhea" id="RHEA:21248"/>
        <dbReference type="Rhea" id="RHEA-COMP:14527"/>
        <dbReference type="Rhea" id="RHEA-COMP:17342"/>
        <dbReference type="ChEBI" id="CHEBI:33019"/>
        <dbReference type="ChEBI" id="CHEBI:61557"/>
        <dbReference type="ChEBI" id="CHEBI:140395"/>
        <dbReference type="EC" id="2.7.7.6"/>
    </reaction>
</comment>
<keyword evidence="5 7" id="KW-0804">Transcription</keyword>
<proteinExistence type="inferred from homology"/>
<comment type="subunit">
    <text evidence="7">In plastids the minimal PEP RNA polymerase catalytic core is composed of four subunits: alpha, beta, beta', and beta''. When a (nuclear-encoded) sigma factor is associated with the core the holoenzyme is formed, which can initiate transcription.</text>
</comment>
<geneLocation type="chloroplast" evidence="10"/>
<dbReference type="Gene3D" id="1.10.40.90">
    <property type="match status" value="1"/>
</dbReference>
<dbReference type="Pfam" id="PF00623">
    <property type="entry name" value="RNA_pol_Rpb1_2"/>
    <property type="match status" value="2"/>
</dbReference>
<comment type="cofactor">
    <cofactor evidence="7">
        <name>Mg(2+)</name>
        <dbReference type="ChEBI" id="CHEBI:18420"/>
    </cofactor>
    <text evidence="7">Binds 1 Mg(2+) ion per subunit.</text>
</comment>
<sequence>MVRTAKEFDYIKIKLASPLRILQWSHRRLPNGQFIGEVQKSETINYRTFKPEMDGLFCERIFGPSKSLECACGKYKRVRYDGLICERCGVELTESRVRRHRMGHINLIYPVTHVWYTNSRPNYMALLLEVEQCEKRLDTGLLYSFPDLFTLINTNLEFGKSPEIKELIDEIIKQKGLITWLPSDLIFKENSEKLKRDILYTKINRNRYSDQRLLNDSTLKLTKIKKKLKHLIKMFRSDITSQQLLAKTFQQEYQKKFAIKSGKVNLRDNRIKRIKLASLAYFIAEDEISFYGLHWDLQQYRRSRELGFTGYPLKPYPKPNPQNRRRNTPKYLLRTTPNYLIGAVLIKKELEKLNINLEILKTRKFITICSKVLHKDQPIYNGSKWFRKWEYQRIYKLRDQSIKRIRILENLQATGSNPSWMVITILPVIPPALRPMIQLEGGRFATSDLNELYRRIITRNNRLLRLLEIDAPQLIIRNEKRMLQEAVDTLIDNGKRGKVALSANNRPLKSLSDIIKGKHGRFRQNLLGKRVDYSGRSVIVVGPSLKLNQCGLPYEMAVELFQPFIIRELINQGLASNMKVAKNLIQQNEAAIDPVLEKVLSNHPIFLNRAPTLHRLGIQAFEPILVQGRAIKLHPLVCSAFNADFDGDQMAVHIPLSLESQAECYMLMLAPYNFLSPANGEPIIMPSQDMVLGCYYLTVNNIKGLLGSNHYFADLNDVVLAYSQDQIELHTSIWVRYKDPVLDPGNFIKKIKLQDNTYIEYFENIQIRKDIAHQPLVQYIQTTTGRVIFNYTIQKTLKLVA</sequence>
<evidence type="ECO:0000256" key="5">
    <source>
        <dbReference type="ARBA" id="ARBA00023163"/>
    </source>
</evidence>
<feature type="binding site" evidence="7">
    <location>
        <position position="648"/>
    </location>
    <ligand>
        <name>Mg(2+)</name>
        <dbReference type="ChEBI" id="CHEBI:18420"/>
    </ligand>
</feature>
<dbReference type="InterPro" id="IPR042102">
    <property type="entry name" value="RNA_pol_Rpb1_3_sf"/>
</dbReference>
<evidence type="ECO:0000256" key="1">
    <source>
        <dbReference type="ARBA" id="ARBA00004026"/>
    </source>
</evidence>
<dbReference type="Gene3D" id="1.10.274.100">
    <property type="entry name" value="RNA polymerase Rpb1, domain 3"/>
    <property type="match status" value="1"/>
</dbReference>
<dbReference type="InterPro" id="IPR034678">
    <property type="entry name" value="RNApol_RpoC1"/>
</dbReference>
<dbReference type="GO" id="GO:0000428">
    <property type="term" value="C:DNA-directed RNA polymerase complex"/>
    <property type="evidence" value="ECO:0007669"/>
    <property type="project" value="UniProtKB-KW"/>
</dbReference>
<protein>
    <recommendedName>
        <fullName evidence="7">DNA-directed RNA polymerase subunit beta'</fullName>
        <ecNumber evidence="7">2.7.7.6</ecNumber>
    </recommendedName>
    <alternativeName>
        <fullName evidence="7">PEP</fullName>
    </alternativeName>
    <alternativeName>
        <fullName evidence="7">Plastid-encoded RNA polymerase subunit beta'</fullName>
        <shortName evidence="7">RNA polymerase subunit beta'</shortName>
    </alternativeName>
</protein>
<dbReference type="InterPro" id="IPR044893">
    <property type="entry name" value="RNA_pol_Rpb1_clamp_domain"/>
</dbReference>
<evidence type="ECO:0000313" key="10">
    <source>
        <dbReference type="EMBL" id="QXM18042.1"/>
    </source>
</evidence>
<dbReference type="InterPro" id="IPR045867">
    <property type="entry name" value="DNA-dir_RpoC_beta_prime"/>
</dbReference>
<dbReference type="InterPro" id="IPR007080">
    <property type="entry name" value="RNA_pol_Rpb1_1"/>
</dbReference>
<keyword evidence="3 7" id="KW-0808">Transferase</keyword>
<dbReference type="SMART" id="SM00663">
    <property type="entry name" value="RPOLA_N"/>
    <property type="match status" value="1"/>
</dbReference>
<keyword evidence="7" id="KW-0479">Metal-binding</keyword>
<keyword evidence="10" id="KW-0150">Chloroplast</keyword>
<dbReference type="GO" id="GO:0009507">
    <property type="term" value="C:chloroplast"/>
    <property type="evidence" value="ECO:0007669"/>
    <property type="project" value="UniProtKB-SubCell"/>
</dbReference>
<dbReference type="Gene3D" id="2.40.40.20">
    <property type="match status" value="1"/>
</dbReference>
<keyword evidence="10" id="KW-0934">Plastid</keyword>